<proteinExistence type="predicted"/>
<reference evidence="2" key="1">
    <citation type="submission" date="2016-11" db="EMBL/GenBank/DDBJ databases">
        <authorList>
            <person name="Varghese N."/>
            <person name="Submissions S."/>
        </authorList>
    </citation>
    <scope>NUCLEOTIDE SEQUENCE [LARGE SCALE GENOMIC DNA]</scope>
    <source>
        <strain evidence="2">DSM 100564</strain>
    </source>
</reference>
<evidence type="ECO:0000313" key="2">
    <source>
        <dbReference type="Proteomes" id="UP000183982"/>
    </source>
</evidence>
<name>A0A1M6HM38_9RHOB</name>
<organism evidence="1 2">
    <name type="scientific">Shimia gijangensis</name>
    <dbReference type="NCBI Taxonomy" id="1470563"/>
    <lineage>
        <taxon>Bacteria</taxon>
        <taxon>Pseudomonadati</taxon>
        <taxon>Pseudomonadota</taxon>
        <taxon>Alphaproteobacteria</taxon>
        <taxon>Rhodobacterales</taxon>
        <taxon>Roseobacteraceae</taxon>
    </lineage>
</organism>
<evidence type="ECO:0000313" key="1">
    <source>
        <dbReference type="EMBL" id="SHJ23225.1"/>
    </source>
</evidence>
<gene>
    <name evidence="1" type="ORF">SAMN05444000_10690</name>
</gene>
<accession>A0A1M6HM38</accession>
<sequence length="30" mass="3201">MQGMRSKLQLVIVTIGAERGRAARGGPFSI</sequence>
<dbReference type="EMBL" id="FQZQ01000006">
    <property type="protein sequence ID" value="SHJ23225.1"/>
    <property type="molecule type" value="Genomic_DNA"/>
</dbReference>
<dbReference type="Proteomes" id="UP000183982">
    <property type="component" value="Unassembled WGS sequence"/>
</dbReference>
<dbReference type="STRING" id="1470563.SAMN05444000_10690"/>
<protein>
    <submittedName>
        <fullName evidence="1">Uncharacterized protein</fullName>
    </submittedName>
</protein>
<keyword evidence="2" id="KW-1185">Reference proteome</keyword>
<dbReference type="AlphaFoldDB" id="A0A1M6HM38"/>